<name>A0A7W8INW7_9BACL</name>
<gene>
    <name evidence="3" type="ORF">HNQ34_001042</name>
</gene>
<evidence type="ECO:0000313" key="4">
    <source>
        <dbReference type="Proteomes" id="UP000520011"/>
    </source>
</evidence>
<dbReference type="EMBL" id="JACHEP010000002">
    <property type="protein sequence ID" value="MBB5323950.1"/>
    <property type="molecule type" value="Genomic_DNA"/>
</dbReference>
<feature type="region of interest" description="Disordered" evidence="1">
    <location>
        <begin position="100"/>
        <end position="171"/>
    </location>
</feature>
<protein>
    <submittedName>
        <fullName evidence="3">Morphogenetic protein associated with SpoVID</fullName>
    </submittedName>
</protein>
<dbReference type="AlphaFoldDB" id="A0A7W8INW7"/>
<feature type="domain" description="LysM" evidence="2">
    <location>
        <begin position="2"/>
        <end position="47"/>
    </location>
</feature>
<dbReference type="SMART" id="SM00257">
    <property type="entry name" value="LysM"/>
    <property type="match status" value="1"/>
</dbReference>
<evidence type="ECO:0000313" key="3">
    <source>
        <dbReference type="EMBL" id="MBB5323950.1"/>
    </source>
</evidence>
<dbReference type="RefSeq" id="WP_183252184.1">
    <property type="nucleotide sequence ID" value="NZ_JACHEP010000002.1"/>
</dbReference>
<keyword evidence="4" id="KW-1185">Reference proteome</keyword>
<comment type="caution">
    <text evidence="3">The sequence shown here is derived from an EMBL/GenBank/DDBJ whole genome shotgun (WGS) entry which is preliminary data.</text>
</comment>
<dbReference type="Gene3D" id="3.10.350.10">
    <property type="entry name" value="LysM domain"/>
    <property type="match status" value="1"/>
</dbReference>
<reference evidence="3 4" key="1">
    <citation type="submission" date="2020-08" db="EMBL/GenBank/DDBJ databases">
        <title>Genomic Encyclopedia of Type Strains, Phase IV (KMG-IV): sequencing the most valuable type-strain genomes for metagenomic binning, comparative biology and taxonomic classification.</title>
        <authorList>
            <person name="Goeker M."/>
        </authorList>
    </citation>
    <scope>NUCLEOTIDE SEQUENCE [LARGE SCALE GENOMIC DNA]</scope>
    <source>
        <strain evidence="3 4">DSM 16325</strain>
    </source>
</reference>
<dbReference type="InterPro" id="IPR018392">
    <property type="entry name" value="LysM"/>
</dbReference>
<evidence type="ECO:0000259" key="2">
    <source>
        <dbReference type="PROSITE" id="PS51782"/>
    </source>
</evidence>
<dbReference type="NCBIfam" id="TIGR02899">
    <property type="entry name" value="spore_safA"/>
    <property type="match status" value="1"/>
</dbReference>
<dbReference type="InterPro" id="IPR014248">
    <property type="entry name" value="Spore_coat_assembly_SafA"/>
</dbReference>
<dbReference type="Pfam" id="PF01476">
    <property type="entry name" value="LysM"/>
    <property type="match status" value="1"/>
</dbReference>
<feature type="region of interest" description="Disordered" evidence="1">
    <location>
        <begin position="317"/>
        <end position="339"/>
    </location>
</feature>
<organism evidence="3 4">
    <name type="scientific">Anoxybacteroides tepidamans</name>
    <dbReference type="NCBI Taxonomy" id="265948"/>
    <lineage>
        <taxon>Bacteria</taxon>
        <taxon>Bacillati</taxon>
        <taxon>Bacillota</taxon>
        <taxon>Bacilli</taxon>
        <taxon>Bacillales</taxon>
        <taxon>Anoxybacillaceae</taxon>
        <taxon>Anoxybacteroides</taxon>
    </lineage>
</organism>
<dbReference type="CDD" id="cd00118">
    <property type="entry name" value="LysM"/>
    <property type="match status" value="1"/>
</dbReference>
<dbReference type="PROSITE" id="PS51782">
    <property type="entry name" value="LYSM"/>
    <property type="match status" value="1"/>
</dbReference>
<accession>A0A7W8INW7</accession>
<dbReference type="SUPFAM" id="SSF54106">
    <property type="entry name" value="LysM domain"/>
    <property type="match status" value="1"/>
</dbReference>
<proteinExistence type="predicted"/>
<dbReference type="InterPro" id="IPR036779">
    <property type="entry name" value="LysM_dom_sf"/>
</dbReference>
<sequence length="435" mass="47531">MKIHIVQKGDTLWKIAQKYGIDFEQLKKMNGHLSDPDLIMPGMKIKIPTAGVPVKKEIQKKETIIHMHPKKEEPIYEHPYAEAKPFVSFNIETEIAPNVNVNPPAKEAPKAPVTEPAKEAPKAPVTEPAKEAPKAPVAEAPKKPPKAPVVEAPKEVPKTPTYETKQEKPVENTEHAAPLTHIIPPVSPQPNPNFVKPITGMPPLPPKPVNILPNMMKPDVDDTESPEKAAHDDLPPELPTVPYVPMLPQSQQSGYALPTQPNIAALPQEQPCVPVTPVMPGYGFYYPPVPMLPVGYPTSPPMSFHVESSSHLFPGIHESSSESHEWMPPLPPTSQPTGEQAMTAALPTAGGYAPPLMPSYGWQLPAYPQPYAPTAPAYYSPTYPTTQQTGASVYPFPQIPVQPAHYPTVQPSAFSPNQQPFFMMPEYGESSDGDE</sequence>
<dbReference type="Proteomes" id="UP000520011">
    <property type="component" value="Unassembled WGS sequence"/>
</dbReference>
<evidence type="ECO:0000256" key="1">
    <source>
        <dbReference type="SAM" id="MobiDB-lite"/>
    </source>
</evidence>